<dbReference type="Proteomes" id="UP000822476">
    <property type="component" value="Unassembled WGS sequence"/>
</dbReference>
<evidence type="ECO:0000313" key="3">
    <source>
        <dbReference type="Proteomes" id="UP000822476"/>
    </source>
</evidence>
<dbReference type="OrthoDB" id="2135488at2759"/>
<proteinExistence type="predicted"/>
<keyword evidence="2" id="KW-0251">Elongation factor</keyword>
<reference evidence="2" key="1">
    <citation type="submission" date="2019-07" db="EMBL/GenBank/DDBJ databases">
        <title>Annotation for the trematode Paragonimus miyazaki's.</title>
        <authorList>
            <person name="Choi Y.-J."/>
        </authorList>
    </citation>
    <scope>NUCLEOTIDE SEQUENCE</scope>
    <source>
        <strain evidence="2">Japan</strain>
    </source>
</reference>
<protein>
    <submittedName>
        <fullName evidence="2">Negative elongation factor A</fullName>
    </submittedName>
</protein>
<feature type="compositionally biased region" description="Acidic residues" evidence="1">
    <location>
        <begin position="482"/>
        <end position="495"/>
    </location>
</feature>
<name>A0A8S9Z408_9TREM</name>
<keyword evidence="3" id="KW-1185">Reference proteome</keyword>
<keyword evidence="2" id="KW-0648">Protein biosynthesis</keyword>
<feature type="compositionally biased region" description="Polar residues" evidence="1">
    <location>
        <begin position="255"/>
        <end position="277"/>
    </location>
</feature>
<accession>A0A8S9Z408</accession>
<dbReference type="EMBL" id="JTDE01000823">
    <property type="protein sequence ID" value="KAF7260266.1"/>
    <property type="molecule type" value="Genomic_DNA"/>
</dbReference>
<feature type="compositionally biased region" description="Polar residues" evidence="1">
    <location>
        <begin position="787"/>
        <end position="803"/>
    </location>
</feature>
<feature type="region of interest" description="Disordered" evidence="1">
    <location>
        <begin position="327"/>
        <end position="350"/>
    </location>
</feature>
<evidence type="ECO:0000256" key="1">
    <source>
        <dbReference type="SAM" id="MobiDB-lite"/>
    </source>
</evidence>
<gene>
    <name evidence="2" type="ORF">EG68_02197</name>
</gene>
<feature type="region of interest" description="Disordered" evidence="1">
    <location>
        <begin position="843"/>
        <end position="865"/>
    </location>
</feature>
<sequence>MGDLQKFIRQHFFDNQWTREVDPTTLSEEKLISIDSAFCNIDVKSKLCLLLSFCHLKPNLPPEINKHIENIFLQALDEENNLVKAVATILHSKQSLNYLNFDISPTNEAFRKNIQRLLKSSADWRVVGTPLLAEFLGEDVLALISNGPLTKHSVPSTKHQCASSVSGLAKVNPSFRCRGKPQSAGLKESYLERLKDECQRRRVHVPIPGRSFARSEEADDDHDLDSSGFLGSQTAVPRRNLTPGQNKKGVVAPPSWSQSSDNNGRNLAGSWSRSNQDAVHERSNEIRSAFVSEKLTARFPSAANCRKSSGIKLLNFDELPAFGPKAKQLRKEQMEKEREIKRQEREDRLKEQKAAREALKRARQAERQALVSRSHVPTPSHWPALPSTGSGMPMISMPGAISVDSQINTSNGRWTRSVYGLPEFSENLSQPMESPYPFTCPTATTVAPSQLISLEKHGGSCFMARHPLLSVSTGVDVVPSVTDDDDEDDDDDGEMMPDSRTGLYNLGVSTDFRGFNPSARVQIRCATSRLGATDSFVPGSTSAFEGSTQNGSIPLVLQSNPTYGLHQLPSHSTCTLPNLATSVTPSSAALLVSNSCGIPSTQVCFMTSRSLVAQSAAPTTIKVVSGTHLSPVIRIIQPSQLSSMRTDSPNKIALSAIRSTAQNTSSATVSIGDIEPQVAGYPVPTIGNSLLSSVGHYPTSQLPESQNSQAVFTRAVPITRLRQLVTATNSTVTTTTFSTLNPNLVRIAPRPAGLMQLTAPNSSVELQPRLIQQPVSISLAPSHPPSAIQQQRHQPASTATTTTCSMPHVTSVLSGLTTGTTNTAWMFDRRQMILTPVVNVSTPQSPPRVGILSPTRSTIQSPPTTGYVQILPRPTGSLSFSTNDQQPFNVVQLESSTAHNSQTNMNPCTLTESKSFAFYDTATAPITVTTQPGTSEHNVTVYPAQFTSNLMLSTNSAALLNVPSAVKIQDDLCLTEAQLSSVQSLFQGANRVSRPEKAMIVSFIAGARGNPHPETGSTLRIRLSEYRERVLNQATGQLVDVAADTYLHMDYSTGTCEKVKYYRNEPPEVLLRLPVQPVLH</sequence>
<feature type="compositionally biased region" description="Basic and acidic residues" evidence="1">
    <location>
        <begin position="329"/>
        <end position="350"/>
    </location>
</feature>
<comment type="caution">
    <text evidence="2">The sequence shown here is derived from an EMBL/GenBank/DDBJ whole genome shotgun (WGS) entry which is preliminary data.</text>
</comment>
<feature type="region of interest" description="Disordered" evidence="1">
    <location>
        <begin position="209"/>
        <end position="280"/>
    </location>
</feature>
<feature type="compositionally biased region" description="Polar residues" evidence="1">
    <location>
        <begin position="854"/>
        <end position="865"/>
    </location>
</feature>
<organism evidence="2 3">
    <name type="scientific">Paragonimus skrjabini miyazakii</name>
    <dbReference type="NCBI Taxonomy" id="59628"/>
    <lineage>
        <taxon>Eukaryota</taxon>
        <taxon>Metazoa</taxon>
        <taxon>Spiralia</taxon>
        <taxon>Lophotrochozoa</taxon>
        <taxon>Platyhelminthes</taxon>
        <taxon>Trematoda</taxon>
        <taxon>Digenea</taxon>
        <taxon>Plagiorchiida</taxon>
        <taxon>Troglotremata</taxon>
        <taxon>Troglotrematidae</taxon>
        <taxon>Paragonimus</taxon>
    </lineage>
</organism>
<dbReference type="GO" id="GO:0003746">
    <property type="term" value="F:translation elongation factor activity"/>
    <property type="evidence" value="ECO:0007669"/>
    <property type="project" value="UniProtKB-KW"/>
</dbReference>
<evidence type="ECO:0000313" key="2">
    <source>
        <dbReference type="EMBL" id="KAF7260266.1"/>
    </source>
</evidence>
<feature type="region of interest" description="Disordered" evidence="1">
    <location>
        <begin position="778"/>
        <end position="803"/>
    </location>
</feature>
<dbReference type="AlphaFoldDB" id="A0A8S9Z408"/>
<dbReference type="CDD" id="cd22249">
    <property type="entry name" value="UDM1_RNF168_RNF169-like"/>
    <property type="match status" value="1"/>
</dbReference>
<feature type="region of interest" description="Disordered" evidence="1">
    <location>
        <begin position="477"/>
        <end position="502"/>
    </location>
</feature>